<comment type="cofactor">
    <cofactor evidence="1">
        <name>Zn(2+)</name>
        <dbReference type="ChEBI" id="CHEBI:29105"/>
    </cofactor>
</comment>
<dbReference type="InterPro" id="IPR043795">
    <property type="entry name" value="N-alpha-Ac-DABA-like"/>
</dbReference>
<dbReference type="GO" id="GO:0016811">
    <property type="term" value="F:hydrolase activity, acting on carbon-nitrogen (but not peptide) bonds, in linear amides"/>
    <property type="evidence" value="ECO:0007669"/>
    <property type="project" value="InterPro"/>
</dbReference>
<dbReference type="PANTHER" id="PTHR37326:SF1">
    <property type="entry name" value="BLL3975 PROTEIN"/>
    <property type="match status" value="1"/>
</dbReference>
<comment type="caution">
    <text evidence="6">The sequence shown here is derived from an EMBL/GenBank/DDBJ whole genome shotgun (WGS) entry which is preliminary data.</text>
</comment>
<dbReference type="Proteomes" id="UP000321638">
    <property type="component" value="Unassembled WGS sequence"/>
</dbReference>
<dbReference type="GO" id="GO:0046872">
    <property type="term" value="F:metal ion binding"/>
    <property type="evidence" value="ECO:0007669"/>
    <property type="project" value="UniProtKB-KW"/>
</dbReference>
<keyword evidence="2" id="KW-0479">Metal-binding</keyword>
<proteinExistence type="predicted"/>
<dbReference type="InterPro" id="IPR053138">
    <property type="entry name" value="N-alpha-Ac-DABA_deacetylase"/>
</dbReference>
<gene>
    <name evidence="6" type="ORF">FHP25_09330</name>
</gene>
<dbReference type="SUPFAM" id="SSF53187">
    <property type="entry name" value="Zn-dependent exopeptidases"/>
    <property type="match status" value="1"/>
</dbReference>
<dbReference type="EMBL" id="VDUZ01000008">
    <property type="protein sequence ID" value="TXL77621.1"/>
    <property type="molecule type" value="Genomic_DNA"/>
</dbReference>
<name>A0A5C8PRG7_9HYPH</name>
<organism evidence="6 7">
    <name type="scientific">Vineibacter terrae</name>
    <dbReference type="NCBI Taxonomy" id="2586908"/>
    <lineage>
        <taxon>Bacteria</taxon>
        <taxon>Pseudomonadati</taxon>
        <taxon>Pseudomonadota</taxon>
        <taxon>Alphaproteobacteria</taxon>
        <taxon>Hyphomicrobiales</taxon>
        <taxon>Vineibacter</taxon>
    </lineage>
</organism>
<evidence type="ECO:0000256" key="4">
    <source>
        <dbReference type="ARBA" id="ARBA00022833"/>
    </source>
</evidence>
<evidence type="ECO:0000256" key="3">
    <source>
        <dbReference type="ARBA" id="ARBA00022801"/>
    </source>
</evidence>
<dbReference type="GO" id="GO:0016788">
    <property type="term" value="F:hydrolase activity, acting on ester bonds"/>
    <property type="evidence" value="ECO:0007669"/>
    <property type="project" value="InterPro"/>
</dbReference>
<dbReference type="InterPro" id="IPR055438">
    <property type="entry name" value="AstE_AspA_cat"/>
</dbReference>
<dbReference type="OrthoDB" id="9782876at2"/>
<keyword evidence="3" id="KW-0378">Hydrolase</keyword>
<evidence type="ECO:0000259" key="5">
    <source>
        <dbReference type="Pfam" id="PF24827"/>
    </source>
</evidence>
<sequence>MKAAERSRLFLELDLARNGKQTGFIRVPHSVHRSAYGWLPIPVACIKNGDGPRVLMMAGNHGDEWEGQLALGGLIRDLEPAQVRGRLIILPSANFPAAQAGLRTSPIDDGNLNRSFPGDPDGDVTRQIAYFIEHVLLPQCDYAFDFHSGGSSLMYIPSTLCRRDPDLAAMARLLGMMKAFGAPLGWVGSALQGQDRTLTAAARRQGVASMGTELGGGGQVTPSVLKLAAEGMRRLLAHIGAYVGPVPATPDTRLLTLGGNDYYVYAPDGGVFEPLAELGDEVKRGQPAGRIHFHDTPWRTPALAHFAHDGLVICKRVPGRTERGDCLYHLGSAYPG</sequence>
<keyword evidence="4" id="KW-0862">Zinc</keyword>
<dbReference type="PIRSF" id="PIRSF039012">
    <property type="entry name" value="ASP"/>
    <property type="match status" value="1"/>
</dbReference>
<dbReference type="RefSeq" id="WP_147846661.1">
    <property type="nucleotide sequence ID" value="NZ_VDUZ01000008.1"/>
</dbReference>
<dbReference type="Pfam" id="PF24827">
    <property type="entry name" value="AstE_AspA_cat"/>
    <property type="match status" value="1"/>
</dbReference>
<dbReference type="AlphaFoldDB" id="A0A5C8PRG7"/>
<dbReference type="CDD" id="cd06252">
    <property type="entry name" value="M14_ASTE_ASPA-like"/>
    <property type="match status" value="1"/>
</dbReference>
<feature type="domain" description="Succinylglutamate desuccinylase/Aspartoacylase catalytic" evidence="5">
    <location>
        <begin position="50"/>
        <end position="239"/>
    </location>
</feature>
<evidence type="ECO:0000256" key="2">
    <source>
        <dbReference type="ARBA" id="ARBA00022723"/>
    </source>
</evidence>
<accession>A0A5C8PRG7</accession>
<dbReference type="PANTHER" id="PTHR37326">
    <property type="entry name" value="BLL3975 PROTEIN"/>
    <property type="match status" value="1"/>
</dbReference>
<evidence type="ECO:0000313" key="7">
    <source>
        <dbReference type="Proteomes" id="UP000321638"/>
    </source>
</evidence>
<protein>
    <submittedName>
        <fullName evidence="6">Deacylase</fullName>
    </submittedName>
</protein>
<evidence type="ECO:0000256" key="1">
    <source>
        <dbReference type="ARBA" id="ARBA00001947"/>
    </source>
</evidence>
<evidence type="ECO:0000313" key="6">
    <source>
        <dbReference type="EMBL" id="TXL77621.1"/>
    </source>
</evidence>
<dbReference type="Gene3D" id="3.40.630.10">
    <property type="entry name" value="Zn peptidases"/>
    <property type="match status" value="1"/>
</dbReference>
<reference evidence="6 7" key="1">
    <citation type="submission" date="2019-06" db="EMBL/GenBank/DDBJ databases">
        <title>New taxonomy in bacterial strain CC-CFT640, isolated from vineyard.</title>
        <authorList>
            <person name="Lin S.-Y."/>
            <person name="Tsai C.-F."/>
            <person name="Young C.-C."/>
        </authorList>
    </citation>
    <scope>NUCLEOTIDE SEQUENCE [LARGE SCALE GENOMIC DNA]</scope>
    <source>
        <strain evidence="6 7">CC-CFT640</strain>
    </source>
</reference>
<keyword evidence="7" id="KW-1185">Reference proteome</keyword>